<dbReference type="Proteomes" id="UP000092746">
    <property type="component" value="Unassembled WGS sequence"/>
</dbReference>
<protein>
    <submittedName>
        <fullName evidence="1">Transcriptional regulator</fullName>
    </submittedName>
</protein>
<dbReference type="EMBL" id="MAQE01000015">
    <property type="protein sequence ID" value="OBY50793.1"/>
    <property type="molecule type" value="Genomic_DNA"/>
</dbReference>
<accession>A0AAP7L330</accession>
<name>A0AAP7L330_AGGAP</name>
<gene>
    <name evidence="1" type="ORF">BBB52_07835</name>
</gene>
<comment type="caution">
    <text evidence="1">The sequence shown here is derived from an EMBL/GenBank/DDBJ whole genome shotgun (WGS) entry which is preliminary data.</text>
</comment>
<reference evidence="1 2" key="1">
    <citation type="submission" date="2016-06" db="EMBL/GenBank/DDBJ databases">
        <title>Simultaneous identification of Haemophilus influenzae and Haemophilus haemolyticus using TaqMan real-time PCR.</title>
        <authorList>
            <person name="Price E.P."/>
            <person name="Sarovich D.S."/>
            <person name="Harris T."/>
            <person name="Spargo J.C."/>
            <person name="Nosworthy E."/>
            <person name="Beissbarth J."/>
            <person name="Smith-Vaughan H."/>
        </authorList>
    </citation>
    <scope>NUCLEOTIDE SEQUENCE [LARGE SCALE GENOMIC DNA]</scope>
    <source>
        <strain evidence="1 2">ATCC 7901</strain>
    </source>
</reference>
<sequence length="59" mass="7084">MRKIHINKKNNEVVSYTKTDCALMFYGIKVRSKINMFLRSVLLRQNQNIKIIHTNLENY</sequence>
<evidence type="ECO:0000313" key="1">
    <source>
        <dbReference type="EMBL" id="OBY50793.1"/>
    </source>
</evidence>
<evidence type="ECO:0000313" key="2">
    <source>
        <dbReference type="Proteomes" id="UP000092746"/>
    </source>
</evidence>
<organism evidence="1 2">
    <name type="scientific">Aggregatibacter aphrophilus</name>
    <name type="common">Haemophilus aphrophilus</name>
    <dbReference type="NCBI Taxonomy" id="732"/>
    <lineage>
        <taxon>Bacteria</taxon>
        <taxon>Pseudomonadati</taxon>
        <taxon>Pseudomonadota</taxon>
        <taxon>Gammaproteobacteria</taxon>
        <taxon>Pasteurellales</taxon>
        <taxon>Pasteurellaceae</taxon>
        <taxon>Aggregatibacter</taxon>
    </lineage>
</organism>
<proteinExistence type="predicted"/>
<dbReference type="AlphaFoldDB" id="A0AAP7L330"/>